<organism evidence="1 2">
    <name type="scientific">Gottschalkia acidurici (strain ATCC 7906 / DSM 604 / BCRC 14475 / CIP 104303 / KCTC 5404 / NCIMB 10678 / 9a)</name>
    <name type="common">Clostridium acidurici</name>
    <dbReference type="NCBI Taxonomy" id="1128398"/>
    <lineage>
        <taxon>Bacteria</taxon>
        <taxon>Bacillati</taxon>
        <taxon>Bacillota</taxon>
        <taxon>Tissierellia</taxon>
        <taxon>Tissierellales</taxon>
        <taxon>Gottschalkiaceae</taxon>
        <taxon>Gottschalkia</taxon>
    </lineage>
</organism>
<evidence type="ECO:0000313" key="1">
    <source>
        <dbReference type="EMBL" id="AFS78463.1"/>
    </source>
</evidence>
<sequence>MQKYSCNHIIEPLEPIRAYELSSLMWMNGSKITEVELNNNSIKIMFENKKYLTILNETDMDNAWILYGMNDNEIMEAWSITCECDGSLFVERPF</sequence>
<proteinExistence type="predicted"/>
<protein>
    <submittedName>
        <fullName evidence="1">Uncharacterized protein</fullName>
    </submittedName>
</protein>
<dbReference type="Proteomes" id="UP000006094">
    <property type="component" value="Chromosome"/>
</dbReference>
<dbReference type="KEGG" id="cad:Curi_c14530"/>
<dbReference type="EMBL" id="CP003326">
    <property type="protein sequence ID" value="AFS78463.1"/>
    <property type="molecule type" value="Genomic_DNA"/>
</dbReference>
<gene>
    <name evidence="1" type="ordered locus">Curi_c14530</name>
</gene>
<accession>K0AXC8</accession>
<evidence type="ECO:0000313" key="2">
    <source>
        <dbReference type="Proteomes" id="UP000006094"/>
    </source>
</evidence>
<keyword evidence="2" id="KW-1185">Reference proteome</keyword>
<dbReference type="RefSeq" id="WP_014967600.1">
    <property type="nucleotide sequence ID" value="NC_018664.1"/>
</dbReference>
<reference evidence="1 2" key="1">
    <citation type="journal article" date="2012" name="PLoS ONE">
        <title>The purine-utilizing bacterium Clostridium acidurici 9a: a genome-guided metabolic reconsideration.</title>
        <authorList>
            <person name="Hartwich K."/>
            <person name="Poehlein A."/>
            <person name="Daniel R."/>
        </authorList>
    </citation>
    <scope>NUCLEOTIDE SEQUENCE [LARGE SCALE GENOMIC DNA]</scope>
    <source>
        <strain evidence="2">ATCC 7906 / DSM 604 / BCRC 14475 / CIP 104303 / KCTC 5404 / NCIMB 10678 / 9a</strain>
    </source>
</reference>
<dbReference type="AlphaFoldDB" id="K0AXC8"/>
<dbReference type="HOGENOM" id="CLU_2381036_0_0_9"/>
<name>K0AXC8_GOTA9</name>